<keyword evidence="9" id="KW-1185">Reference proteome</keyword>
<keyword evidence="4" id="KW-0040">ANK repeat</keyword>
<evidence type="ECO:0000256" key="4">
    <source>
        <dbReference type="PROSITE-ProRule" id="PRU00023"/>
    </source>
</evidence>
<dbReference type="InterPro" id="IPR027417">
    <property type="entry name" value="P-loop_NTPase"/>
</dbReference>
<organism evidence="8">
    <name type="scientific">Notodromas monacha</name>
    <dbReference type="NCBI Taxonomy" id="399045"/>
    <lineage>
        <taxon>Eukaryota</taxon>
        <taxon>Metazoa</taxon>
        <taxon>Ecdysozoa</taxon>
        <taxon>Arthropoda</taxon>
        <taxon>Crustacea</taxon>
        <taxon>Oligostraca</taxon>
        <taxon>Ostracoda</taxon>
        <taxon>Podocopa</taxon>
        <taxon>Podocopida</taxon>
        <taxon>Cypridocopina</taxon>
        <taxon>Cypridoidea</taxon>
        <taxon>Cyprididae</taxon>
        <taxon>Notodromas</taxon>
    </lineage>
</organism>
<dbReference type="PROSITE" id="PS51424">
    <property type="entry name" value="ROC"/>
    <property type="match status" value="1"/>
</dbReference>
<dbReference type="GO" id="GO:0000166">
    <property type="term" value="F:nucleotide binding"/>
    <property type="evidence" value="ECO:0007669"/>
    <property type="project" value="UniProtKB-KW"/>
</dbReference>
<dbReference type="Gene3D" id="1.25.40.20">
    <property type="entry name" value="Ankyrin repeat-containing domain"/>
    <property type="match status" value="1"/>
</dbReference>
<dbReference type="PANTHER" id="PTHR12449">
    <property type="entry name" value="DEATH DOMAIN-CONTAINING PROTEIN"/>
    <property type="match status" value="1"/>
</dbReference>
<dbReference type="SMART" id="SM00005">
    <property type="entry name" value="DEATH"/>
    <property type="match status" value="1"/>
</dbReference>
<accession>A0A7R9BI83</accession>
<dbReference type="EMBL" id="CAJPEX010000489">
    <property type="protein sequence ID" value="CAG0915982.1"/>
    <property type="molecule type" value="Genomic_DNA"/>
</dbReference>
<dbReference type="InterPro" id="IPR000488">
    <property type="entry name" value="Death_dom"/>
</dbReference>
<dbReference type="Proteomes" id="UP000678499">
    <property type="component" value="Unassembled WGS sequence"/>
</dbReference>
<feature type="compositionally biased region" description="Low complexity" evidence="5">
    <location>
        <begin position="279"/>
        <end position="289"/>
    </location>
</feature>
<dbReference type="PANTHER" id="PTHR12449:SF18">
    <property type="entry name" value="DEATH DOMAIN-CONTAINING PROTEIN"/>
    <property type="match status" value="1"/>
</dbReference>
<feature type="domain" description="Roc" evidence="7">
    <location>
        <begin position="179"/>
        <end position="493"/>
    </location>
</feature>
<dbReference type="EMBL" id="OA882526">
    <property type="protein sequence ID" value="CAD7275830.1"/>
    <property type="molecule type" value="Genomic_DNA"/>
</dbReference>
<dbReference type="SMART" id="SM00248">
    <property type="entry name" value="ANK"/>
    <property type="match status" value="2"/>
</dbReference>
<dbReference type="InterPro" id="IPR020859">
    <property type="entry name" value="ROC"/>
</dbReference>
<sequence length="1227" mass="135719">MGDAVAKSLDNQEFCSGKMGPHLIKQSKGPISLSKTADTGCLPHQPMRVTWFGFFADKRLAGHLAQDEWLPNGDSALHIASRDGLTEAVREICENGFTEINALNVEGLSPLHLAARNGHIDVVRLLCLHGCDIKQRSAEGITAEVAAYAQGYGYIGELLGKLHNKHQLDVFIGDLREDFQNPSPVLKMKLLGSSGVGKSTLVETLKTGYIASWFRRSKSAGSAFGLGLNHSFKKAWKHDEQTSGTWVSVDSEGTMSPKNGKKEKWWHGNGKHGGRQRCNTADSNTTNTTGDSSKTFSSVCMLEKTSSVSLSFDYFHDYYTRGVSMENVKLSGGGEWSVWDFSGQECYFVSYDLFLGSSQCVHLVLFDASQSLSVAYHQTNFWLSFLRARLPIRRPWGHGGRSVRAASVILVGTHTDLIGNTSASFRSHHQTRSQCHLSQECSEGVESMREKLEKNHGQALDIFPKVFLLDCHAASSQGVKELKATLALLGNQLCEEVKTVNGFLMSTLEVLKEVDSELDCESSSILSRRLSYTSATGRHSSRRGSSASLGGFPVLPWTAFLEFIRSKVNPLSLESHVEKLVRQLQLMGRLVVLDSPRSRAVGWPQEADVCWEEMGEAEEDSSLVVLSPQWLGGEVIGRLLSLEFRGIARPSGVYSLDDFTASFTCSASQRDMIPLLEALQLCNQVLVLPERSPTIHRTRSTAVDLEGIPEKLAQNQPEEDVGDEFDRFFSQSNACRTNALPCLMRSVSGEDTGSDGADVAEPEVEVEFPSFNLLDREDCLCVEDLWRDEAMVSPHFVVCGMRLRPPAPSLNPFFLHIFAKVQVALRWHFEEEREWERLEDAMDNVALMRMRTISSNGDVRHCWLETASDIDAGEVLPIESDESVTMVEGFPLRLRQWSLGSRLDKKFNSCFVCLRQDGVGDYLDIYTRGPRDDPWDVFVTQHRVYALVLRILYVICPGVCMETHLLSMDQQTVNALPPVFAPEPHPPLQVARCLLDVRNGSESNDASKPTTATTTTTGLDVKALLCFGSQRVFDQVEWLPDLPVSSLPDPLVLQVAGLLDPPDPAGRDWALLALQMNLGDKQITAESARDAAAQDLWEKFQHAANPAGRRKSINLFCLNACGRTESVTSNCEPGCVCCSTPHASGKRSAHCDRSHATEDSSNTATLLQLWQCAAPLDATIGNFVKKLWAIERQDVADMVMRLAPLYRMKDTNGTIFTNLGSKKKPPT</sequence>
<dbReference type="InterPro" id="IPR002110">
    <property type="entry name" value="Ankyrin_rpt"/>
</dbReference>
<keyword evidence="3" id="KW-0547">Nucleotide-binding</keyword>
<evidence type="ECO:0000259" key="6">
    <source>
        <dbReference type="PROSITE" id="PS50017"/>
    </source>
</evidence>
<dbReference type="OrthoDB" id="74764at2759"/>
<evidence type="ECO:0008006" key="10">
    <source>
        <dbReference type="Google" id="ProtNLM"/>
    </source>
</evidence>
<gene>
    <name evidence="8" type="ORF">NMOB1V02_LOCUS3616</name>
</gene>
<dbReference type="PROSITE" id="PS50088">
    <property type="entry name" value="ANK_REPEAT"/>
    <property type="match status" value="1"/>
</dbReference>
<dbReference type="InterPro" id="IPR036770">
    <property type="entry name" value="Ankyrin_rpt-contain_sf"/>
</dbReference>
<evidence type="ECO:0000313" key="8">
    <source>
        <dbReference type="EMBL" id="CAD7275830.1"/>
    </source>
</evidence>
<comment type="cofactor">
    <cofactor evidence="1">
        <name>Mg(2+)</name>
        <dbReference type="ChEBI" id="CHEBI:18420"/>
    </cofactor>
</comment>
<dbReference type="Gene3D" id="3.40.50.300">
    <property type="entry name" value="P-loop containing nucleotide triphosphate hydrolases"/>
    <property type="match status" value="1"/>
</dbReference>
<protein>
    <recommendedName>
        <fullName evidence="10">Non-specific serine/threonine protein kinase</fullName>
    </recommendedName>
</protein>
<dbReference type="AlphaFoldDB" id="A0A7R9BI83"/>
<evidence type="ECO:0000256" key="2">
    <source>
        <dbReference type="ARBA" id="ARBA00022737"/>
    </source>
</evidence>
<dbReference type="InterPro" id="IPR039788">
    <property type="entry name" value="NOL4/NOL4L"/>
</dbReference>
<reference evidence="8" key="1">
    <citation type="submission" date="2020-11" db="EMBL/GenBank/DDBJ databases">
        <authorList>
            <person name="Tran Van P."/>
        </authorList>
    </citation>
    <scope>NUCLEOTIDE SEQUENCE</scope>
</reference>
<evidence type="ECO:0000259" key="7">
    <source>
        <dbReference type="PROSITE" id="PS51424"/>
    </source>
</evidence>
<proteinExistence type="predicted"/>
<dbReference type="PROSITE" id="PS50017">
    <property type="entry name" value="DEATH_DOMAIN"/>
    <property type="match status" value="1"/>
</dbReference>
<dbReference type="Pfam" id="PF12796">
    <property type="entry name" value="Ank_2"/>
    <property type="match status" value="1"/>
</dbReference>
<feature type="repeat" description="ANK" evidence="4">
    <location>
        <begin position="106"/>
        <end position="138"/>
    </location>
</feature>
<evidence type="ECO:0000256" key="1">
    <source>
        <dbReference type="ARBA" id="ARBA00001946"/>
    </source>
</evidence>
<feature type="compositionally biased region" description="Polar residues" evidence="5">
    <location>
        <begin position="247"/>
        <end position="257"/>
    </location>
</feature>
<evidence type="ECO:0000313" key="9">
    <source>
        <dbReference type="Proteomes" id="UP000678499"/>
    </source>
</evidence>
<evidence type="ECO:0000256" key="5">
    <source>
        <dbReference type="SAM" id="MobiDB-lite"/>
    </source>
</evidence>
<feature type="region of interest" description="Disordered" evidence="5">
    <location>
        <begin position="247"/>
        <end position="289"/>
    </location>
</feature>
<dbReference type="GO" id="GO:0007165">
    <property type="term" value="P:signal transduction"/>
    <property type="evidence" value="ECO:0007669"/>
    <property type="project" value="InterPro"/>
</dbReference>
<evidence type="ECO:0000256" key="3">
    <source>
        <dbReference type="ARBA" id="ARBA00022741"/>
    </source>
</evidence>
<feature type="domain" description="Death" evidence="6">
    <location>
        <begin position="1166"/>
        <end position="1203"/>
    </location>
</feature>
<keyword evidence="2" id="KW-0677">Repeat</keyword>
<dbReference type="PROSITE" id="PS50297">
    <property type="entry name" value="ANK_REP_REGION"/>
    <property type="match status" value="1"/>
</dbReference>
<dbReference type="SUPFAM" id="SSF48403">
    <property type="entry name" value="Ankyrin repeat"/>
    <property type="match status" value="1"/>
</dbReference>
<dbReference type="SUPFAM" id="SSF52540">
    <property type="entry name" value="P-loop containing nucleoside triphosphate hydrolases"/>
    <property type="match status" value="1"/>
</dbReference>
<name>A0A7R9BI83_9CRUS</name>
<dbReference type="Gene3D" id="1.10.533.10">
    <property type="entry name" value="Death Domain, Fas"/>
    <property type="match status" value="1"/>
</dbReference>
<dbReference type="InterPro" id="IPR011029">
    <property type="entry name" value="DEATH-like_dom_sf"/>
</dbReference>